<dbReference type="PRINTS" id="PR00420">
    <property type="entry name" value="RNGMNOXGNASE"/>
</dbReference>
<dbReference type="OMA" id="AFEVYNL"/>
<dbReference type="Gene3D" id="3.50.50.60">
    <property type="entry name" value="FAD/NAD(P)-binding domain"/>
    <property type="match status" value="1"/>
</dbReference>
<evidence type="ECO:0000256" key="2">
    <source>
        <dbReference type="ARBA" id="ARBA00022630"/>
    </source>
</evidence>
<evidence type="ECO:0000313" key="7">
    <source>
        <dbReference type="EMBL" id="KAB8208425.1"/>
    </source>
</evidence>
<keyword evidence="4" id="KW-0560">Oxidoreductase</keyword>
<dbReference type="Proteomes" id="UP000326532">
    <property type="component" value="Unassembled WGS sequence"/>
</dbReference>
<keyword evidence="3" id="KW-0274">FAD</keyword>
<dbReference type="PANTHER" id="PTHR13789:SF314">
    <property type="entry name" value="FAD-BINDING DOMAIN-CONTAINING PROTEIN"/>
    <property type="match status" value="1"/>
</dbReference>
<dbReference type="InterPro" id="IPR050493">
    <property type="entry name" value="FAD-dep_Monooxygenase_BioMet"/>
</dbReference>
<keyword evidence="2" id="KW-0285">Flavoprotein</keyword>
<proteinExistence type="inferred from homology"/>
<dbReference type="GO" id="GO:0004497">
    <property type="term" value="F:monooxygenase activity"/>
    <property type="evidence" value="ECO:0007669"/>
    <property type="project" value="UniProtKB-KW"/>
</dbReference>
<sequence>MTVFSKNMSAFRIIIVGGGIAGLSAAIALRGDERDIVVLEQSSISQEIGALISLQPNASKIVEDQWGLGARLREQGSMIDEAFEIYNTKGELQSQILLSAVSSKYGADRVCYHRADLHQALRERATSPDYPGRPVELRLSSRVLDCDCETGTVKLQNGETIQGDLVIGADGIKSKLRKAVLGEDVEARPTGLSAYRMMIPTDELIKEKDFLQVLDPRICRTAMVIGQDRRLIMGPARNGSVYGVVALVPDERMNESSKDTSWTTKGDRDKMLDTFSNFPQWAQRPLLSAKEVGLWQLRDLDPLSTWYRGRVLLIGDAAHAMLPTQGQGAGQAVEDAEALGAFYKDFEKRYPDRSLSDVSKTNEDIFNCRYERATTIQMYSRQAAKPGTDLSENRVTMNPAEFMDYNCLYDGAMEWNRRRQGQGTVASAAA</sequence>
<reference evidence="7 8" key="1">
    <citation type="submission" date="2019-04" db="EMBL/GenBank/DDBJ databases">
        <title>Fungal friends and foes A comparative genomics study of 23 Aspergillus species from section Flavi.</title>
        <authorList>
            <consortium name="DOE Joint Genome Institute"/>
            <person name="Kjaerbolling I."/>
            <person name="Vesth T.C."/>
            <person name="Frisvad J.C."/>
            <person name="Nybo J.L."/>
            <person name="Theobald S."/>
            <person name="Kildgaard S."/>
            <person name="Petersen T.I."/>
            <person name="Kuo A."/>
            <person name="Sato A."/>
            <person name="Lyhne E.K."/>
            <person name="Kogle M.E."/>
            <person name="Wiebenga A."/>
            <person name="Kun R.S."/>
            <person name="Lubbers R.J."/>
            <person name="Makela M.R."/>
            <person name="Barry K."/>
            <person name="Chovatia M."/>
            <person name="Clum A."/>
            <person name="Daum C."/>
            <person name="Haridas S."/>
            <person name="He G."/>
            <person name="LaButti K."/>
            <person name="Lipzen A."/>
            <person name="Mondo S."/>
            <person name="Pangilinan J."/>
            <person name="Riley R."/>
            <person name="Salamov A."/>
            <person name="Simmons B.A."/>
            <person name="Magnuson J.K."/>
            <person name="Henrissat B."/>
            <person name="Mortensen U.H."/>
            <person name="Larsen T.O."/>
            <person name="De vries R.P."/>
            <person name="Grigoriev I.V."/>
            <person name="Machida M."/>
            <person name="Baker S.E."/>
            <person name="Andersen M.R."/>
        </authorList>
    </citation>
    <scope>NUCLEOTIDE SEQUENCE [LARGE SCALE GENOMIC DNA]</scope>
    <source>
        <strain evidence="7 8">CBS 117618</strain>
    </source>
</reference>
<name>A0A5N6DTJ5_ASPPA</name>
<evidence type="ECO:0000313" key="8">
    <source>
        <dbReference type="Proteomes" id="UP000326532"/>
    </source>
</evidence>
<evidence type="ECO:0000256" key="1">
    <source>
        <dbReference type="ARBA" id="ARBA00007992"/>
    </source>
</evidence>
<dbReference type="Pfam" id="PF01494">
    <property type="entry name" value="FAD_binding_3"/>
    <property type="match status" value="1"/>
</dbReference>
<dbReference type="InterPro" id="IPR002938">
    <property type="entry name" value="FAD-bd"/>
</dbReference>
<gene>
    <name evidence="7" type="ORF">BDV34DRAFT_49289</name>
</gene>
<comment type="similarity">
    <text evidence="1">Belongs to the paxM FAD-dependent monooxygenase family.</text>
</comment>
<dbReference type="EMBL" id="ML734951">
    <property type="protein sequence ID" value="KAB8208425.1"/>
    <property type="molecule type" value="Genomic_DNA"/>
</dbReference>
<keyword evidence="5" id="KW-0503">Monooxygenase</keyword>
<dbReference type="GO" id="GO:0071949">
    <property type="term" value="F:FAD binding"/>
    <property type="evidence" value="ECO:0007669"/>
    <property type="project" value="InterPro"/>
</dbReference>
<evidence type="ECO:0000256" key="4">
    <source>
        <dbReference type="ARBA" id="ARBA00023002"/>
    </source>
</evidence>
<evidence type="ECO:0000259" key="6">
    <source>
        <dbReference type="Pfam" id="PF01494"/>
    </source>
</evidence>
<evidence type="ECO:0000256" key="3">
    <source>
        <dbReference type="ARBA" id="ARBA00022827"/>
    </source>
</evidence>
<protein>
    <recommendedName>
        <fullName evidence="6">FAD-binding domain-containing protein</fullName>
    </recommendedName>
</protein>
<evidence type="ECO:0000256" key="5">
    <source>
        <dbReference type="ARBA" id="ARBA00023033"/>
    </source>
</evidence>
<dbReference type="AlphaFoldDB" id="A0A5N6DTJ5"/>
<dbReference type="SUPFAM" id="SSF54373">
    <property type="entry name" value="FAD-linked reductases, C-terminal domain"/>
    <property type="match status" value="1"/>
</dbReference>
<dbReference type="VEuPathDB" id="FungiDB:BDV34DRAFT_49289"/>
<dbReference type="InterPro" id="IPR036188">
    <property type="entry name" value="FAD/NAD-bd_sf"/>
</dbReference>
<dbReference type="SUPFAM" id="SSF51905">
    <property type="entry name" value="FAD/NAD(P)-binding domain"/>
    <property type="match status" value="1"/>
</dbReference>
<keyword evidence="8" id="KW-1185">Reference proteome</keyword>
<feature type="domain" description="FAD-binding" evidence="6">
    <location>
        <begin position="13"/>
        <end position="340"/>
    </location>
</feature>
<organism evidence="7 8">
    <name type="scientific">Aspergillus parasiticus</name>
    <dbReference type="NCBI Taxonomy" id="5067"/>
    <lineage>
        <taxon>Eukaryota</taxon>
        <taxon>Fungi</taxon>
        <taxon>Dikarya</taxon>
        <taxon>Ascomycota</taxon>
        <taxon>Pezizomycotina</taxon>
        <taxon>Eurotiomycetes</taxon>
        <taxon>Eurotiomycetidae</taxon>
        <taxon>Eurotiales</taxon>
        <taxon>Aspergillaceae</taxon>
        <taxon>Aspergillus</taxon>
        <taxon>Aspergillus subgen. Circumdati</taxon>
    </lineage>
</organism>
<accession>A0A5N6DTJ5</accession>
<dbReference type="PANTHER" id="PTHR13789">
    <property type="entry name" value="MONOOXYGENASE"/>
    <property type="match status" value="1"/>
</dbReference>